<evidence type="ECO:0000313" key="11">
    <source>
        <dbReference type="Proteomes" id="UP000247454"/>
    </source>
</evidence>
<keyword evidence="3" id="KW-1003">Cell membrane</keyword>
<accession>A0A318T5W2</accession>
<dbReference type="PANTHER" id="PTHR32243:SF18">
    <property type="entry name" value="INNER MEMBRANE ABC TRANSPORTER PERMEASE PROTEIN YCJP"/>
    <property type="match status" value="1"/>
</dbReference>
<keyword evidence="11" id="KW-1185">Reference proteome</keyword>
<keyword evidence="2 7" id="KW-0813">Transport</keyword>
<evidence type="ECO:0000256" key="3">
    <source>
        <dbReference type="ARBA" id="ARBA00022475"/>
    </source>
</evidence>
<comment type="similarity">
    <text evidence="7">Belongs to the binding-protein-dependent transport system permease family.</text>
</comment>
<keyword evidence="4 7" id="KW-0812">Transmembrane</keyword>
<protein>
    <submittedName>
        <fullName evidence="10">Carbohydrate ABC transporter membrane protein 2 (CUT1 family)</fullName>
    </submittedName>
</protein>
<dbReference type="GO" id="GO:0005886">
    <property type="term" value="C:plasma membrane"/>
    <property type="evidence" value="ECO:0007669"/>
    <property type="project" value="UniProtKB-SubCell"/>
</dbReference>
<dbReference type="CDD" id="cd06261">
    <property type="entry name" value="TM_PBP2"/>
    <property type="match status" value="1"/>
</dbReference>
<comment type="subcellular location">
    <subcellularLocation>
        <location evidence="1 7">Cell membrane</location>
        <topology evidence="1 7">Multi-pass membrane protein</topology>
    </subcellularLocation>
</comment>
<feature type="region of interest" description="Disordered" evidence="8">
    <location>
        <begin position="1"/>
        <end position="57"/>
    </location>
</feature>
<dbReference type="AlphaFoldDB" id="A0A318T5W2"/>
<evidence type="ECO:0000259" key="9">
    <source>
        <dbReference type="PROSITE" id="PS50928"/>
    </source>
</evidence>
<evidence type="ECO:0000256" key="6">
    <source>
        <dbReference type="ARBA" id="ARBA00023136"/>
    </source>
</evidence>
<evidence type="ECO:0000256" key="2">
    <source>
        <dbReference type="ARBA" id="ARBA00022448"/>
    </source>
</evidence>
<comment type="caution">
    <text evidence="10">The sequence shown here is derived from an EMBL/GenBank/DDBJ whole genome shotgun (WGS) entry which is preliminary data.</text>
</comment>
<evidence type="ECO:0000256" key="7">
    <source>
        <dbReference type="RuleBase" id="RU363032"/>
    </source>
</evidence>
<feature type="transmembrane region" description="Helical" evidence="7">
    <location>
        <begin position="214"/>
        <end position="233"/>
    </location>
</feature>
<organism evidence="10 11">
    <name type="scientific">Phyllobacterium leguminum</name>
    <dbReference type="NCBI Taxonomy" id="314237"/>
    <lineage>
        <taxon>Bacteria</taxon>
        <taxon>Pseudomonadati</taxon>
        <taxon>Pseudomonadota</taxon>
        <taxon>Alphaproteobacteria</taxon>
        <taxon>Hyphomicrobiales</taxon>
        <taxon>Phyllobacteriaceae</taxon>
        <taxon>Phyllobacterium</taxon>
    </lineage>
</organism>
<dbReference type="PANTHER" id="PTHR32243">
    <property type="entry name" value="MALTOSE TRANSPORT SYSTEM PERMEASE-RELATED"/>
    <property type="match status" value="1"/>
</dbReference>
<feature type="transmembrane region" description="Helical" evidence="7">
    <location>
        <begin position="177"/>
        <end position="202"/>
    </location>
</feature>
<proteinExistence type="inferred from homology"/>
<evidence type="ECO:0000256" key="4">
    <source>
        <dbReference type="ARBA" id="ARBA00022692"/>
    </source>
</evidence>
<evidence type="ECO:0000256" key="5">
    <source>
        <dbReference type="ARBA" id="ARBA00022989"/>
    </source>
</evidence>
<feature type="transmembrane region" description="Helical" evidence="7">
    <location>
        <begin position="146"/>
        <end position="165"/>
    </location>
</feature>
<dbReference type="InterPro" id="IPR035906">
    <property type="entry name" value="MetI-like_sf"/>
</dbReference>
<feature type="transmembrane region" description="Helical" evidence="7">
    <location>
        <begin position="311"/>
        <end position="335"/>
    </location>
</feature>
<evidence type="ECO:0000256" key="1">
    <source>
        <dbReference type="ARBA" id="ARBA00004651"/>
    </source>
</evidence>
<evidence type="ECO:0000313" key="10">
    <source>
        <dbReference type="EMBL" id="PYE90479.1"/>
    </source>
</evidence>
<dbReference type="GO" id="GO:0055085">
    <property type="term" value="P:transmembrane transport"/>
    <property type="evidence" value="ECO:0007669"/>
    <property type="project" value="InterPro"/>
</dbReference>
<dbReference type="RefSeq" id="WP_245411679.1">
    <property type="nucleotide sequence ID" value="NZ_QJTF01000001.1"/>
</dbReference>
<reference evidence="10 11" key="1">
    <citation type="submission" date="2018-06" db="EMBL/GenBank/DDBJ databases">
        <title>Genomic Encyclopedia of Type Strains, Phase III (KMG-III): the genomes of soil and plant-associated and newly described type strains.</title>
        <authorList>
            <person name="Whitman W."/>
        </authorList>
    </citation>
    <scope>NUCLEOTIDE SEQUENCE [LARGE SCALE GENOMIC DNA]</scope>
    <source>
        <strain evidence="10 11">ORS 1419</strain>
    </source>
</reference>
<dbReference type="Gene3D" id="1.10.3720.10">
    <property type="entry name" value="MetI-like"/>
    <property type="match status" value="1"/>
</dbReference>
<dbReference type="InterPro" id="IPR000515">
    <property type="entry name" value="MetI-like"/>
</dbReference>
<dbReference type="InterPro" id="IPR050901">
    <property type="entry name" value="BP-dep_ABC_trans_perm"/>
</dbReference>
<gene>
    <name evidence="10" type="ORF">C7477_101152</name>
</gene>
<dbReference type="Pfam" id="PF00528">
    <property type="entry name" value="BPD_transp_1"/>
    <property type="match status" value="1"/>
</dbReference>
<dbReference type="PROSITE" id="PS50928">
    <property type="entry name" value="ABC_TM1"/>
    <property type="match status" value="1"/>
</dbReference>
<keyword evidence="6 7" id="KW-0472">Membrane</keyword>
<evidence type="ECO:0000256" key="8">
    <source>
        <dbReference type="SAM" id="MobiDB-lite"/>
    </source>
</evidence>
<feature type="domain" description="ABC transmembrane type-1" evidence="9">
    <location>
        <begin position="142"/>
        <end position="335"/>
    </location>
</feature>
<dbReference type="SUPFAM" id="SSF161098">
    <property type="entry name" value="MetI-like"/>
    <property type="match status" value="1"/>
</dbReference>
<dbReference type="Proteomes" id="UP000247454">
    <property type="component" value="Unassembled WGS sequence"/>
</dbReference>
<dbReference type="EMBL" id="QJTF01000001">
    <property type="protein sequence ID" value="PYE90479.1"/>
    <property type="molecule type" value="Genomic_DNA"/>
</dbReference>
<feature type="transmembrane region" description="Helical" evidence="7">
    <location>
        <begin position="254"/>
        <end position="279"/>
    </location>
</feature>
<feature type="transmembrane region" description="Helical" evidence="7">
    <location>
        <begin position="79"/>
        <end position="104"/>
    </location>
</feature>
<name>A0A318T5W2_9HYPH</name>
<feature type="compositionally biased region" description="Basic and acidic residues" evidence="8">
    <location>
        <begin position="48"/>
        <end position="57"/>
    </location>
</feature>
<keyword evidence="5 7" id="KW-1133">Transmembrane helix</keyword>
<sequence>MSNKSMNDPLHPRPSRLASLAPQDEGEGARRSNTLEGEGQLRLSSPHGEVRNGAKRNEASNHEGAWLRFKRAKTLRKNFAYHGAGLAIALFFLAPLAVTLLASFRHGTEARQPAIPPWPTNGFSLDSYRSLDSFGAGVWQHTVNSLAVSLATVVLTVAVSLLAGYGFSRYRFPLKNVLFVLVIATLMIPFQSILTPLFIILAKLGLNNSLVGLTLVYVTLQLPFSVFMMRNAFDAVPKEIEEAARIDGARDLMLLVRVLLPLVLPGVATVAIFAFLNAWNEFLAALVLLSSNEKYTLPVLMMAVRAGRLGAINWGAVQAGVAVMTIPCLIVFLALQRYYMRGLMAGAVK</sequence>